<keyword evidence="3" id="KW-1185">Reference proteome</keyword>
<protein>
    <submittedName>
        <fullName evidence="2">Uncharacterized protein</fullName>
    </submittedName>
</protein>
<accession>A0A8H6X8I8</accession>
<evidence type="ECO:0000256" key="1">
    <source>
        <dbReference type="SAM" id="MobiDB-lite"/>
    </source>
</evidence>
<name>A0A8H6X8I8_9AGAR</name>
<gene>
    <name evidence="2" type="ORF">MSAN_02289200</name>
</gene>
<dbReference type="AlphaFoldDB" id="A0A8H6X8I8"/>
<feature type="region of interest" description="Disordered" evidence="1">
    <location>
        <begin position="112"/>
        <end position="139"/>
    </location>
</feature>
<dbReference type="OrthoDB" id="3171185at2759"/>
<organism evidence="2 3">
    <name type="scientific">Mycena sanguinolenta</name>
    <dbReference type="NCBI Taxonomy" id="230812"/>
    <lineage>
        <taxon>Eukaryota</taxon>
        <taxon>Fungi</taxon>
        <taxon>Dikarya</taxon>
        <taxon>Basidiomycota</taxon>
        <taxon>Agaricomycotina</taxon>
        <taxon>Agaricomycetes</taxon>
        <taxon>Agaricomycetidae</taxon>
        <taxon>Agaricales</taxon>
        <taxon>Marasmiineae</taxon>
        <taxon>Mycenaceae</taxon>
        <taxon>Mycena</taxon>
    </lineage>
</organism>
<sequence length="390" mass="42494">MLFANNTQCAVFIWRVVECSCTITSASSAPIPLGLGTILTAVPLSTTTPRWFGDRQHLPTSSHWIKVLTRRATKELNSIHVVVACGNAAGDVRLRERFDPCLALWNRQDDAGTGDTGALSQHRSDRRGGGPSVSSRPLRRSWALPAMSDTCLCKRERELSGRTTRTLNRILPLMTRLKDLELHLAGFWLEGGIGRARFSELRSFGGPCDPPELRIAAGVPGSPPTGLPVHLPRLAEYAGSASFLSYLDDATVKGVRSLDLRAFDANLGAVLSRLAPCANIRPVAETLVDVEAAEVIETVGEHASQIEHMVFRARIPTDLPLADVAERLGALPRLLRLSFWRYTHPSEAAGAADTWGAACKTLVRVVLDGADWRRVGGQWTLAAVRADDEW</sequence>
<comment type="caution">
    <text evidence="2">The sequence shown here is derived from an EMBL/GenBank/DDBJ whole genome shotgun (WGS) entry which is preliminary data.</text>
</comment>
<proteinExistence type="predicted"/>
<evidence type="ECO:0000313" key="3">
    <source>
        <dbReference type="Proteomes" id="UP000623467"/>
    </source>
</evidence>
<dbReference type="Proteomes" id="UP000623467">
    <property type="component" value="Unassembled WGS sequence"/>
</dbReference>
<dbReference type="EMBL" id="JACAZH010000036">
    <property type="protein sequence ID" value="KAF7336570.1"/>
    <property type="molecule type" value="Genomic_DNA"/>
</dbReference>
<evidence type="ECO:0000313" key="2">
    <source>
        <dbReference type="EMBL" id="KAF7336570.1"/>
    </source>
</evidence>
<reference evidence="2" key="1">
    <citation type="submission" date="2020-05" db="EMBL/GenBank/DDBJ databases">
        <title>Mycena genomes resolve the evolution of fungal bioluminescence.</title>
        <authorList>
            <person name="Tsai I.J."/>
        </authorList>
    </citation>
    <scope>NUCLEOTIDE SEQUENCE</scope>
    <source>
        <strain evidence="2">160909Yilan</strain>
    </source>
</reference>